<protein>
    <submittedName>
        <fullName evidence="1">Uncharacterized protein</fullName>
    </submittedName>
</protein>
<reference evidence="2" key="1">
    <citation type="submission" date="2013-01" db="EMBL/GenBank/DDBJ databases">
        <title>Draft Genome Sequence of a Mulberry Tree, Morus notabilis C.K. Schneid.</title>
        <authorList>
            <person name="He N."/>
            <person name="Zhao S."/>
        </authorList>
    </citation>
    <scope>NUCLEOTIDE SEQUENCE</scope>
</reference>
<dbReference type="AlphaFoldDB" id="W9RDZ8"/>
<accession>W9RDZ8</accession>
<dbReference type="Proteomes" id="UP000030645">
    <property type="component" value="Unassembled WGS sequence"/>
</dbReference>
<dbReference type="EMBL" id="KE344550">
    <property type="protein sequence ID" value="EXB66645.1"/>
    <property type="molecule type" value="Genomic_DNA"/>
</dbReference>
<proteinExistence type="predicted"/>
<organism evidence="1 2">
    <name type="scientific">Morus notabilis</name>
    <dbReference type="NCBI Taxonomy" id="981085"/>
    <lineage>
        <taxon>Eukaryota</taxon>
        <taxon>Viridiplantae</taxon>
        <taxon>Streptophyta</taxon>
        <taxon>Embryophyta</taxon>
        <taxon>Tracheophyta</taxon>
        <taxon>Spermatophyta</taxon>
        <taxon>Magnoliopsida</taxon>
        <taxon>eudicotyledons</taxon>
        <taxon>Gunneridae</taxon>
        <taxon>Pentapetalae</taxon>
        <taxon>rosids</taxon>
        <taxon>fabids</taxon>
        <taxon>Rosales</taxon>
        <taxon>Moraceae</taxon>
        <taxon>Moreae</taxon>
        <taxon>Morus</taxon>
    </lineage>
</organism>
<evidence type="ECO:0000313" key="2">
    <source>
        <dbReference type="Proteomes" id="UP000030645"/>
    </source>
</evidence>
<sequence>MPALQTLRGSHVYIVGAVPLRQSLGADHNLADFSQIIFPDEPYRRRGLMGSAA</sequence>
<gene>
    <name evidence="1" type="ORF">L484_024943</name>
</gene>
<name>W9RDZ8_9ROSA</name>
<evidence type="ECO:0000313" key="1">
    <source>
        <dbReference type="EMBL" id="EXB66645.1"/>
    </source>
</evidence>
<keyword evidence="2" id="KW-1185">Reference proteome</keyword>